<organism evidence="3 4">
    <name type="scientific">Carboxylicivirga linearis</name>
    <dbReference type="NCBI Taxonomy" id="1628157"/>
    <lineage>
        <taxon>Bacteria</taxon>
        <taxon>Pseudomonadati</taxon>
        <taxon>Bacteroidota</taxon>
        <taxon>Bacteroidia</taxon>
        <taxon>Marinilabiliales</taxon>
        <taxon>Marinilabiliaceae</taxon>
        <taxon>Carboxylicivirga</taxon>
    </lineage>
</organism>
<dbReference type="Gene3D" id="2.40.50.100">
    <property type="match status" value="1"/>
</dbReference>
<comment type="caution">
    <text evidence="3">The sequence shown here is derived from an EMBL/GenBank/DDBJ whole genome shotgun (WGS) entry which is preliminary data.</text>
</comment>
<feature type="domain" description="Lipoyl-binding" evidence="2">
    <location>
        <begin position="90"/>
        <end position="166"/>
    </location>
</feature>
<dbReference type="Proteomes" id="UP000708576">
    <property type="component" value="Unassembled WGS sequence"/>
</dbReference>
<dbReference type="PANTHER" id="PTHR45266">
    <property type="entry name" value="OXALOACETATE DECARBOXYLASE ALPHA CHAIN"/>
    <property type="match status" value="1"/>
</dbReference>
<evidence type="ECO:0000313" key="4">
    <source>
        <dbReference type="Proteomes" id="UP000708576"/>
    </source>
</evidence>
<dbReference type="InterPro" id="IPR000089">
    <property type="entry name" value="Biotin_lipoyl"/>
</dbReference>
<dbReference type="InterPro" id="IPR050709">
    <property type="entry name" value="Biotin_Carboxyl_Carrier/Decarb"/>
</dbReference>
<accession>A0ABS5JUB3</accession>
<dbReference type="InterPro" id="IPR001882">
    <property type="entry name" value="Biotin_BS"/>
</dbReference>
<dbReference type="CDD" id="cd06850">
    <property type="entry name" value="biotinyl_domain"/>
    <property type="match status" value="1"/>
</dbReference>
<evidence type="ECO:0000259" key="2">
    <source>
        <dbReference type="PROSITE" id="PS50968"/>
    </source>
</evidence>
<sequence length="171" mass="19233">MKATKYILVNGKATSLDVANNQIVKINKKNAIPQIIRNENNEFEVELNNHTFTGEIVRLKQNQCTVLLNGNTYNFTIETEKSFKRMKKIAKKNLVSKVAINAMLPGVICDVMVEKNQAVQKGEVLLILEAMKMQNEIVSPIDGVVSQIHIKSGDNVLKDQIMIEIDPKVKK</sequence>
<dbReference type="RefSeq" id="WP_212215296.1">
    <property type="nucleotide sequence ID" value="NZ_JAGUCO010000003.1"/>
</dbReference>
<keyword evidence="4" id="KW-1185">Reference proteome</keyword>
<proteinExistence type="predicted"/>
<keyword evidence="1" id="KW-0092">Biotin</keyword>
<dbReference type="PROSITE" id="PS50968">
    <property type="entry name" value="BIOTINYL_LIPOYL"/>
    <property type="match status" value="1"/>
</dbReference>
<dbReference type="Pfam" id="PF00364">
    <property type="entry name" value="Biotin_lipoyl"/>
    <property type="match status" value="1"/>
</dbReference>
<dbReference type="InterPro" id="IPR011053">
    <property type="entry name" value="Single_hybrid_motif"/>
</dbReference>
<dbReference type="PROSITE" id="PS00188">
    <property type="entry name" value="BIOTIN"/>
    <property type="match status" value="1"/>
</dbReference>
<gene>
    <name evidence="3" type="ORF">KEM10_07160</name>
</gene>
<dbReference type="PANTHER" id="PTHR45266:SF3">
    <property type="entry name" value="OXALOACETATE DECARBOXYLASE ALPHA CHAIN"/>
    <property type="match status" value="1"/>
</dbReference>
<dbReference type="SUPFAM" id="SSF51230">
    <property type="entry name" value="Single hybrid motif"/>
    <property type="match status" value="1"/>
</dbReference>
<reference evidence="3 4" key="1">
    <citation type="journal article" date="2015" name="Int. J. Syst. Evol. Microbiol.">
        <title>Carboxylicivirga linearis sp. nov., isolated from a sea cucumber culture pond.</title>
        <authorList>
            <person name="Wang F.Q."/>
            <person name="Zhou Y.X."/>
            <person name="Lin X.Z."/>
            <person name="Chen G.J."/>
            <person name="Du Z.J."/>
        </authorList>
    </citation>
    <scope>NUCLEOTIDE SEQUENCE [LARGE SCALE GENOMIC DNA]</scope>
    <source>
        <strain evidence="3 4">FB218</strain>
    </source>
</reference>
<evidence type="ECO:0000313" key="3">
    <source>
        <dbReference type="EMBL" id="MBS2098056.1"/>
    </source>
</evidence>
<protein>
    <submittedName>
        <fullName evidence="3">Biotin/lipoyl-binding protein</fullName>
    </submittedName>
</protein>
<evidence type="ECO:0000256" key="1">
    <source>
        <dbReference type="ARBA" id="ARBA00023267"/>
    </source>
</evidence>
<dbReference type="EMBL" id="JAGUCO010000003">
    <property type="protein sequence ID" value="MBS2098056.1"/>
    <property type="molecule type" value="Genomic_DNA"/>
</dbReference>
<name>A0ABS5JUB3_9BACT</name>